<feature type="transmembrane region" description="Helical" evidence="10">
    <location>
        <begin position="229"/>
        <end position="252"/>
    </location>
</feature>
<evidence type="ECO:0000256" key="9">
    <source>
        <dbReference type="ARBA" id="ARBA00023180"/>
    </source>
</evidence>
<keyword evidence="2" id="KW-0433">Leucine-rich repeat</keyword>
<evidence type="ECO:0000256" key="2">
    <source>
        <dbReference type="ARBA" id="ARBA00022614"/>
    </source>
</evidence>
<evidence type="ECO:0000313" key="13">
    <source>
        <dbReference type="EMBL" id="CAK9309368.1"/>
    </source>
</evidence>
<dbReference type="EMBL" id="OZ021735">
    <property type="protein sequence ID" value="CAK9309368.1"/>
    <property type="molecule type" value="Genomic_DNA"/>
</dbReference>
<dbReference type="InterPro" id="IPR046956">
    <property type="entry name" value="RLP23-like"/>
</dbReference>
<evidence type="ECO:0000256" key="10">
    <source>
        <dbReference type="SAM" id="Phobius"/>
    </source>
</evidence>
<dbReference type="Gene3D" id="3.80.10.10">
    <property type="entry name" value="Ribonuclease Inhibitor"/>
    <property type="match status" value="1"/>
</dbReference>
<evidence type="ECO:0000256" key="1">
    <source>
        <dbReference type="ARBA" id="ARBA00004479"/>
    </source>
</evidence>
<dbReference type="Proteomes" id="UP001642487">
    <property type="component" value="Chromosome 1"/>
</dbReference>
<accession>A0ABP0XRG6</accession>
<keyword evidence="3 10" id="KW-0812">Transmembrane</keyword>
<dbReference type="PROSITE" id="PS51257">
    <property type="entry name" value="PROKAR_LIPOPROTEIN"/>
    <property type="match status" value="1"/>
</dbReference>
<dbReference type="SUPFAM" id="SSF52058">
    <property type="entry name" value="L domain-like"/>
    <property type="match status" value="1"/>
</dbReference>
<feature type="chain" id="PRO_5046098784" description="Leucine-rich repeat-containing N-terminal plant-type domain-containing protein" evidence="11">
    <location>
        <begin position="22"/>
        <end position="293"/>
    </location>
</feature>
<dbReference type="PANTHER" id="PTHR48063:SF112">
    <property type="entry name" value="RECEPTOR LIKE PROTEIN 30-LIKE"/>
    <property type="match status" value="1"/>
</dbReference>
<feature type="signal peptide" evidence="11">
    <location>
        <begin position="1"/>
        <end position="21"/>
    </location>
</feature>
<evidence type="ECO:0000256" key="7">
    <source>
        <dbReference type="ARBA" id="ARBA00023136"/>
    </source>
</evidence>
<evidence type="ECO:0000256" key="8">
    <source>
        <dbReference type="ARBA" id="ARBA00023170"/>
    </source>
</evidence>
<keyword evidence="7 10" id="KW-0472">Membrane</keyword>
<evidence type="ECO:0000256" key="5">
    <source>
        <dbReference type="ARBA" id="ARBA00022737"/>
    </source>
</evidence>
<dbReference type="InterPro" id="IPR032675">
    <property type="entry name" value="LRR_dom_sf"/>
</dbReference>
<comment type="subcellular location">
    <subcellularLocation>
        <location evidence="1">Membrane</location>
        <topology evidence="1">Single-pass type I membrane protein</topology>
    </subcellularLocation>
</comment>
<keyword evidence="5" id="KW-0677">Repeat</keyword>
<evidence type="ECO:0000256" key="3">
    <source>
        <dbReference type="ARBA" id="ARBA00022692"/>
    </source>
</evidence>
<gene>
    <name evidence="13" type="ORF">CITCOLO1_LOCUS934</name>
</gene>
<proteinExistence type="predicted"/>
<evidence type="ECO:0000256" key="11">
    <source>
        <dbReference type="SAM" id="SignalP"/>
    </source>
</evidence>
<dbReference type="InterPro" id="IPR013210">
    <property type="entry name" value="LRR_N_plant-typ"/>
</dbReference>
<protein>
    <recommendedName>
        <fullName evidence="12">Leucine-rich repeat-containing N-terminal plant-type domain-containing protein</fullName>
    </recommendedName>
</protein>
<name>A0ABP0XRG6_9ROSI</name>
<evidence type="ECO:0000256" key="4">
    <source>
        <dbReference type="ARBA" id="ARBA00022729"/>
    </source>
</evidence>
<evidence type="ECO:0000256" key="6">
    <source>
        <dbReference type="ARBA" id="ARBA00022989"/>
    </source>
</evidence>
<dbReference type="InterPro" id="IPR001611">
    <property type="entry name" value="Leu-rich_rpt"/>
</dbReference>
<feature type="domain" description="Leucine-rich repeat-containing N-terminal plant-type" evidence="12">
    <location>
        <begin position="32"/>
        <end position="68"/>
    </location>
</feature>
<keyword evidence="14" id="KW-1185">Reference proteome</keyword>
<dbReference type="Pfam" id="PF00560">
    <property type="entry name" value="LRR_1"/>
    <property type="match status" value="1"/>
</dbReference>
<dbReference type="Pfam" id="PF08263">
    <property type="entry name" value="LRRNT_2"/>
    <property type="match status" value="1"/>
</dbReference>
<keyword evidence="6 10" id="KW-1133">Transmembrane helix</keyword>
<keyword evidence="8" id="KW-0675">Receptor</keyword>
<evidence type="ECO:0000313" key="14">
    <source>
        <dbReference type="Proteomes" id="UP001642487"/>
    </source>
</evidence>
<keyword evidence="4 11" id="KW-0732">Signal</keyword>
<keyword evidence="9" id="KW-0325">Glycoprotein</keyword>
<organism evidence="13 14">
    <name type="scientific">Citrullus colocynthis</name>
    <name type="common">colocynth</name>
    <dbReference type="NCBI Taxonomy" id="252529"/>
    <lineage>
        <taxon>Eukaryota</taxon>
        <taxon>Viridiplantae</taxon>
        <taxon>Streptophyta</taxon>
        <taxon>Embryophyta</taxon>
        <taxon>Tracheophyta</taxon>
        <taxon>Spermatophyta</taxon>
        <taxon>Magnoliopsida</taxon>
        <taxon>eudicotyledons</taxon>
        <taxon>Gunneridae</taxon>
        <taxon>Pentapetalae</taxon>
        <taxon>rosids</taxon>
        <taxon>fabids</taxon>
        <taxon>Cucurbitales</taxon>
        <taxon>Cucurbitaceae</taxon>
        <taxon>Benincaseae</taxon>
        <taxon>Citrullus</taxon>
    </lineage>
</organism>
<evidence type="ECO:0000259" key="12">
    <source>
        <dbReference type="Pfam" id="PF08263"/>
    </source>
</evidence>
<reference evidence="13 14" key="1">
    <citation type="submission" date="2024-03" db="EMBL/GenBank/DDBJ databases">
        <authorList>
            <person name="Gkanogiannis A."/>
            <person name="Becerra Lopez-Lavalle L."/>
        </authorList>
    </citation>
    <scope>NUCLEOTIDE SEQUENCE [LARGE SCALE GENOMIC DNA]</scope>
</reference>
<sequence>MGKISTILVAHFFILITVLYSSQVSIASCIKGERESLLRLKASFIDSSNRLASRKGTDCCNWEGVGCDHTNGGHVVKLDLRNYEYSPSSALLSNGVDSSLFELKYLNYLDLSANFFNYTQTPIYFAELSELRYLNLSFTYFHGTIPRSLGNLNKLVDLDFNNDNVILDVMGYLYLGVLFIDGLGWVSSFPSLEYLDFSGIRIVQNENSSEPSIDQIKNNSNEEDELEKMWFWIIVMVGYGLGFWGVVGPLILKRSWRSAYFQFMDETKDKIYVTVLVNITRLKQRMGGNKMRD</sequence>
<dbReference type="PANTHER" id="PTHR48063">
    <property type="entry name" value="LRR RECEPTOR-LIKE KINASE"/>
    <property type="match status" value="1"/>
</dbReference>